<dbReference type="EMBL" id="DS115115">
    <property type="protein sequence ID" value="EAX84986.1"/>
    <property type="molecule type" value="Genomic_DNA"/>
</dbReference>
<evidence type="ECO:0000313" key="2">
    <source>
        <dbReference type="Proteomes" id="UP000001542"/>
    </source>
</evidence>
<accession>A2GCY3</accession>
<dbReference type="VEuPathDB" id="TrichDB:TVAG_511830"/>
<organism evidence="1 2">
    <name type="scientific">Trichomonas vaginalis (strain ATCC PRA-98 / G3)</name>
    <dbReference type="NCBI Taxonomy" id="412133"/>
    <lineage>
        <taxon>Eukaryota</taxon>
        <taxon>Metamonada</taxon>
        <taxon>Parabasalia</taxon>
        <taxon>Trichomonadida</taxon>
        <taxon>Trichomonadidae</taxon>
        <taxon>Trichomonas</taxon>
    </lineage>
</organism>
<reference evidence="1" key="2">
    <citation type="journal article" date="2007" name="Science">
        <title>Draft genome sequence of the sexually transmitted pathogen Trichomonas vaginalis.</title>
        <authorList>
            <person name="Carlton J.M."/>
            <person name="Hirt R.P."/>
            <person name="Silva J.C."/>
            <person name="Delcher A.L."/>
            <person name="Schatz M."/>
            <person name="Zhao Q."/>
            <person name="Wortman J.R."/>
            <person name="Bidwell S.L."/>
            <person name="Alsmark U.C.M."/>
            <person name="Besteiro S."/>
            <person name="Sicheritz-Ponten T."/>
            <person name="Noel C.J."/>
            <person name="Dacks J.B."/>
            <person name="Foster P.G."/>
            <person name="Simillion C."/>
            <person name="Van de Peer Y."/>
            <person name="Miranda-Saavedra D."/>
            <person name="Barton G.J."/>
            <person name="Westrop G.D."/>
            <person name="Mueller S."/>
            <person name="Dessi D."/>
            <person name="Fiori P.L."/>
            <person name="Ren Q."/>
            <person name="Paulsen I."/>
            <person name="Zhang H."/>
            <person name="Bastida-Corcuera F.D."/>
            <person name="Simoes-Barbosa A."/>
            <person name="Brown M.T."/>
            <person name="Hayes R.D."/>
            <person name="Mukherjee M."/>
            <person name="Okumura C.Y."/>
            <person name="Schneider R."/>
            <person name="Smith A.J."/>
            <person name="Vanacova S."/>
            <person name="Villalvazo M."/>
            <person name="Haas B.J."/>
            <person name="Pertea M."/>
            <person name="Feldblyum T.V."/>
            <person name="Utterback T.R."/>
            <person name="Shu C.L."/>
            <person name="Osoegawa K."/>
            <person name="de Jong P.J."/>
            <person name="Hrdy I."/>
            <person name="Horvathova L."/>
            <person name="Zubacova Z."/>
            <person name="Dolezal P."/>
            <person name="Malik S.B."/>
            <person name="Logsdon J.M. Jr."/>
            <person name="Henze K."/>
            <person name="Gupta A."/>
            <person name="Wang C.C."/>
            <person name="Dunne R.L."/>
            <person name="Upcroft J.A."/>
            <person name="Upcroft P."/>
            <person name="White O."/>
            <person name="Salzberg S.L."/>
            <person name="Tang P."/>
            <person name="Chiu C.-H."/>
            <person name="Lee Y.-S."/>
            <person name="Embley T.M."/>
            <person name="Coombs G.H."/>
            <person name="Mottram J.C."/>
            <person name="Tachezy J."/>
            <person name="Fraser-Liggett C.M."/>
            <person name="Johnson P.J."/>
        </authorList>
    </citation>
    <scope>NUCLEOTIDE SEQUENCE [LARGE SCALE GENOMIC DNA]</scope>
    <source>
        <strain evidence="1">G3</strain>
    </source>
</reference>
<proteinExistence type="predicted"/>
<dbReference type="VEuPathDB" id="TrichDB:TVAGG3_0817310"/>
<keyword evidence="2" id="KW-1185">Reference proteome</keyword>
<dbReference type="KEGG" id="tva:4742623"/>
<dbReference type="InParanoid" id="A2GCY3"/>
<evidence type="ECO:0000313" key="1">
    <source>
        <dbReference type="EMBL" id="EAX84986.1"/>
    </source>
</evidence>
<name>A2GCY3_TRIV3</name>
<gene>
    <name evidence="1" type="ORF">TVAG_511830</name>
</gene>
<dbReference type="AlphaFoldDB" id="A2GCY3"/>
<protein>
    <submittedName>
        <fullName evidence="1">Uncharacterized protein</fullName>
    </submittedName>
</protein>
<dbReference type="Proteomes" id="UP000001542">
    <property type="component" value="Unassembled WGS sequence"/>
</dbReference>
<reference evidence="1" key="1">
    <citation type="submission" date="2006-10" db="EMBL/GenBank/DDBJ databases">
        <authorList>
            <person name="Amadeo P."/>
            <person name="Zhao Q."/>
            <person name="Wortman J."/>
            <person name="Fraser-Liggett C."/>
            <person name="Carlton J."/>
        </authorList>
    </citation>
    <scope>NUCLEOTIDE SEQUENCE</scope>
    <source>
        <strain evidence="1">G3</strain>
    </source>
</reference>
<sequence>MLSFFPFFATCENKLWFEKFASTRFESRYAWNGWYLSFTVDTWYWIDNCLFKNIQPYGAVRFTNKISTMCMLLSDTVFHSCFSNDDNFAGGSFYWREEGQFAEYGVCYYNSYSSKNGQVFGITVSKSKYATNHHNMSTFSQIGRGVDSGNFLAGIASGEIIFINNNMSFCYNQEHAGINSANVLYDSLWKQSQFKNFSSSNILFNPGQSNQQRTHNAILCNFMYCKGNSLFQSDTKYLNIVSCIIKDNKVRTLIGVRSDYIVNVNDTYSSSNFPSNAIVENPRVESEELTLSLLDFTVCDRTPYYQDSLKLEKVSRKAIGAALAQIPSMASSREGSYI</sequence>
<dbReference type="RefSeq" id="XP_001297916.1">
    <property type="nucleotide sequence ID" value="XM_001297915.1"/>
</dbReference>